<dbReference type="RefSeq" id="WP_227211920.1">
    <property type="nucleotide sequence ID" value="NZ_BAABZQ010000001.1"/>
</dbReference>
<keyword evidence="1" id="KW-0812">Transmembrane</keyword>
<feature type="transmembrane region" description="Helical" evidence="1">
    <location>
        <begin position="227"/>
        <end position="245"/>
    </location>
</feature>
<gene>
    <name evidence="2" type="ORF">K340107D12_57150</name>
</gene>
<evidence type="ECO:0000256" key="1">
    <source>
        <dbReference type="SAM" id="Phobius"/>
    </source>
</evidence>
<reference evidence="2 3" key="1">
    <citation type="submission" date="2024-04" db="EMBL/GenBank/DDBJ databases">
        <title>Defined microbial consortia suppress multidrug-resistant proinflammatory Enterobacteriaceae via ecological control.</title>
        <authorList>
            <person name="Furuichi M."/>
            <person name="Kawaguchi T."/>
            <person name="Pust M."/>
            <person name="Yasuma K."/>
            <person name="Plichta D."/>
            <person name="Hasegawa N."/>
            <person name="Ohya T."/>
            <person name="Bhattarai S."/>
            <person name="Sasajima S."/>
            <person name="Aoto Y."/>
            <person name="Tuganbaev T."/>
            <person name="Yaginuma M."/>
            <person name="Ueda M."/>
            <person name="Okahashi N."/>
            <person name="Amafuji K."/>
            <person name="Kiridooshi Y."/>
            <person name="Sugita K."/>
            <person name="Strazar M."/>
            <person name="Skelly A."/>
            <person name="Suda W."/>
            <person name="Hattori M."/>
            <person name="Nakamoto N."/>
            <person name="Caballero S."/>
            <person name="Norman J."/>
            <person name="Olle B."/>
            <person name="Tanoue T."/>
            <person name="Arita M."/>
            <person name="Bucci V."/>
            <person name="Atarashi K."/>
            <person name="Xavier R."/>
            <person name="Honda K."/>
        </authorList>
    </citation>
    <scope>NUCLEOTIDE SEQUENCE [LARGE SCALE GENOMIC DNA]</scope>
    <source>
        <strain evidence="3">k34-0107-D12</strain>
    </source>
</reference>
<dbReference type="PANTHER" id="PTHR35007">
    <property type="entry name" value="INTEGRAL MEMBRANE PROTEIN-RELATED"/>
    <property type="match status" value="1"/>
</dbReference>
<comment type="caution">
    <text evidence="2">The sequence shown here is derived from an EMBL/GenBank/DDBJ whole genome shotgun (WGS) entry which is preliminary data.</text>
</comment>
<feature type="transmembrane region" description="Helical" evidence="1">
    <location>
        <begin position="12"/>
        <end position="34"/>
    </location>
</feature>
<proteinExistence type="predicted"/>
<name>A0ABQ0C287_9FIRM</name>
<organism evidence="2 3">
    <name type="scientific">Blautia parvula</name>
    <dbReference type="NCBI Taxonomy" id="2877527"/>
    <lineage>
        <taxon>Bacteria</taxon>
        <taxon>Bacillati</taxon>
        <taxon>Bacillota</taxon>
        <taxon>Clostridia</taxon>
        <taxon>Lachnospirales</taxon>
        <taxon>Lachnospiraceae</taxon>
        <taxon>Blautia</taxon>
    </lineage>
</organism>
<sequence>MKSEKIFSGERKVLAAGIVVVLLANAAGLTLYILEKRSGDRENTEYLERREFGQGDYEEKLTVKSEKGNQDITVQVREKEYGEEEAEEIIEQVKEEMDALIRGENKSLNKVQHPLYLPDRSPDFPVNLSWSTDAPEILDWEGKIGDNAAEGGTGVKLTCDLSLGEAEGRWEKEVTVYPELVSHKIKLERKIQRAVDAQNPASGDKVKLPKEVDGTKVIFRKEQSGNGLLISLFGTLLGLLILPLYREKEKENERKKKAEMQADYPDIVSRILLFLQAGLTVHSAMEKIAKDYINTCRIYGRKRRPAYEELVETYREMEGGMAEVQAYERFGNRCDSPEYKVLSVLLVQNLKKGNRGVLALLERESAAAIEERKRKAKICGEQASAKLLGPMFIQLALVMALVMIPAFLSFY</sequence>
<evidence type="ECO:0000313" key="2">
    <source>
        <dbReference type="EMBL" id="GAA6502899.1"/>
    </source>
</evidence>
<feature type="transmembrane region" description="Helical" evidence="1">
    <location>
        <begin position="387"/>
        <end position="408"/>
    </location>
</feature>
<keyword evidence="3" id="KW-1185">Reference proteome</keyword>
<dbReference type="PANTHER" id="PTHR35007:SF2">
    <property type="entry name" value="PILUS ASSEMBLE PROTEIN"/>
    <property type="match status" value="1"/>
</dbReference>
<evidence type="ECO:0008006" key="4">
    <source>
        <dbReference type="Google" id="ProtNLM"/>
    </source>
</evidence>
<protein>
    <recommendedName>
        <fullName evidence="4">Type II secretion system protein GspF domain-containing protein</fullName>
    </recommendedName>
</protein>
<evidence type="ECO:0000313" key="3">
    <source>
        <dbReference type="Proteomes" id="UP001600941"/>
    </source>
</evidence>
<keyword evidence="1" id="KW-1133">Transmembrane helix</keyword>
<accession>A0ABQ0C287</accession>
<dbReference type="Proteomes" id="UP001600941">
    <property type="component" value="Unassembled WGS sequence"/>
</dbReference>
<dbReference type="EMBL" id="BAABZQ010000001">
    <property type="protein sequence ID" value="GAA6502899.1"/>
    <property type="molecule type" value="Genomic_DNA"/>
</dbReference>
<keyword evidence="1" id="KW-0472">Membrane</keyword>